<proteinExistence type="predicted"/>
<reference evidence="1 2" key="1">
    <citation type="submission" date="2017-05" db="EMBL/GenBank/DDBJ databases">
        <authorList>
            <person name="Song R."/>
            <person name="Chenine A.L."/>
            <person name="Ruprecht R.M."/>
        </authorList>
    </citation>
    <scope>NUCLEOTIDE SEQUENCE [LARGE SCALE GENOMIC DNA]</scope>
</reference>
<name>A0A1Y0T0R0_9CAUD</name>
<gene>
    <name evidence="1" type="ORF">NOXIFER_213</name>
</gene>
<dbReference type="Proteomes" id="UP000224829">
    <property type="component" value="Segment"/>
</dbReference>
<organism evidence="1 2">
    <name type="scientific">Pseudomonas phage Noxifer</name>
    <dbReference type="NCBI Taxonomy" id="2006684"/>
    <lineage>
        <taxon>Viruses</taxon>
        <taxon>Duplodnaviria</taxon>
        <taxon>Heunggongvirae</taxon>
        <taxon>Uroviricota</taxon>
        <taxon>Caudoviricetes</taxon>
        <taxon>Chimalliviridae</taxon>
        <taxon>Noxifervirus</taxon>
        <taxon>Noxifervirus noxifer</taxon>
    </lineage>
</organism>
<accession>A0A1Y0T0R0</accession>
<sequence length="117" mass="13367">MSEKPDPSDMFVRLNSVTLMETHKRGKRIRHPQIRNVTGIKVDLSEPDDKGTVTITGDVVDRQFSAKLTGHVNIAAGTMTMTVVDERVSSYLKKKRFRVMGYSPEFRITNTKRKEEQ</sequence>
<keyword evidence="2" id="KW-1185">Reference proteome</keyword>
<dbReference type="EMBL" id="MF063068">
    <property type="protein sequence ID" value="ARV77379.1"/>
    <property type="molecule type" value="Genomic_DNA"/>
</dbReference>
<evidence type="ECO:0000313" key="2">
    <source>
        <dbReference type="Proteomes" id="UP000224829"/>
    </source>
</evidence>
<protein>
    <submittedName>
        <fullName evidence="1">Uncharacterized protein</fullName>
    </submittedName>
</protein>
<evidence type="ECO:0000313" key="1">
    <source>
        <dbReference type="EMBL" id="ARV77379.1"/>
    </source>
</evidence>